<dbReference type="NCBIfam" id="TIGR00467">
    <property type="entry name" value="lysS_arch"/>
    <property type="match status" value="1"/>
</dbReference>
<evidence type="ECO:0000256" key="7">
    <source>
        <dbReference type="ARBA" id="ARBA00022917"/>
    </source>
</evidence>
<keyword evidence="8 10" id="KW-0030">Aminoacyl-tRNA synthetase</keyword>
<sequence>MLGAYVDRAGRRTRGRRRPARPASGDAEAGRRAGGCRDRRRGRFRRPPPPAVAWVLVPGRPSSRGGPHPTYVQERTVARGNRSDQGADPTDWVTRAADDAIRHAGIGEGEDRLITCASGASPSGPIHLGNLREFLTPHLVAEEIRRRGLRVRHLHSWDDFDRFRKVPAGVPASWAEHIGRPLSAVPDPWECHESWAEHFKAPLRAALAEMGVEMEEVSQTERYRAGAYTEQVLHAIRHRDTIEEVLAKHRTKKAEPVAENDQEAAALADSVAEADEPAGSGSLARFPYKPYCRECGRDTVDVTAYDDETTDLAYTCASCGFTGVTNVATQHEGKLVWKVDWPMRWSVEGVDFEPGGLDHSTPGSSYTVGKELVKRVFDFRAPSYVAYAFVGFAGMQKMSSSAGGVPTAADALKVLEAPILRWLYARRQPKQAFNIDFGAEVVRLYDEWDSLGRKAADPAKRDAQVLAFERASATAAAGTLPTPPVVVPFRLLSSVADVTAGSAELISGIVDRAGYAHDSVEDLQPRLGRAMTWTAEFVPAEDRTTVREEADAERLANLSEDEQRWLAQLLDRLPAELDVDDTTALVYGVPKLARGLALDDAPTDEVKADQKAFFRLLYELLVGAERGPRLPTLFLALGSDRIRRLLTPPA</sequence>
<evidence type="ECO:0000256" key="8">
    <source>
        <dbReference type="ARBA" id="ARBA00023146"/>
    </source>
</evidence>
<dbReference type="Pfam" id="PF01921">
    <property type="entry name" value="tRNA-synt_1f"/>
    <property type="match status" value="1"/>
</dbReference>
<keyword evidence="4 10" id="KW-0436">Ligase</keyword>
<dbReference type="EMBL" id="WLCI01000018">
    <property type="protein sequence ID" value="MTB96873.1"/>
    <property type="molecule type" value="Genomic_DNA"/>
</dbReference>
<comment type="caution">
    <text evidence="12">The sequence shown here is derived from an EMBL/GenBank/DDBJ whole genome shotgun (WGS) entry which is preliminary data.</text>
</comment>
<dbReference type="PANTHER" id="PTHR37940:SF1">
    <property type="entry name" value="LYSINE--TRNA LIGASE"/>
    <property type="match status" value="1"/>
</dbReference>
<dbReference type="InterPro" id="IPR001412">
    <property type="entry name" value="aa-tRNA-synth_I_CS"/>
</dbReference>
<dbReference type="InterPro" id="IPR002904">
    <property type="entry name" value="Lys-tRNA-ligase"/>
</dbReference>
<dbReference type="EC" id="6.1.1.6" evidence="10"/>
<comment type="caution">
    <text evidence="10">Lacks conserved residue(s) required for the propagation of feature annotation.</text>
</comment>
<protein>
    <recommendedName>
        <fullName evidence="10">Lysine--tRNA ligase</fullName>
        <ecNumber evidence="10">6.1.1.6</ecNumber>
    </recommendedName>
    <alternativeName>
        <fullName evidence="10">Lysyl-tRNA synthetase</fullName>
        <shortName evidence="10">LysRS</shortName>
    </alternativeName>
</protein>
<comment type="subcellular location">
    <subcellularLocation>
        <location evidence="1 10">Cytoplasm</location>
    </subcellularLocation>
</comment>
<proteinExistence type="inferred from homology"/>
<evidence type="ECO:0000256" key="4">
    <source>
        <dbReference type="ARBA" id="ARBA00022598"/>
    </source>
</evidence>
<evidence type="ECO:0000256" key="10">
    <source>
        <dbReference type="HAMAP-Rule" id="MF_00177"/>
    </source>
</evidence>
<feature type="short sequence motif" description="'KMSKS' region" evidence="10">
    <location>
        <begin position="397"/>
        <end position="401"/>
    </location>
</feature>
<comment type="catalytic activity">
    <reaction evidence="9 10">
        <text>tRNA(Lys) + L-lysine + ATP = L-lysyl-tRNA(Lys) + AMP + diphosphate</text>
        <dbReference type="Rhea" id="RHEA:20792"/>
        <dbReference type="Rhea" id="RHEA-COMP:9696"/>
        <dbReference type="Rhea" id="RHEA-COMP:9697"/>
        <dbReference type="ChEBI" id="CHEBI:30616"/>
        <dbReference type="ChEBI" id="CHEBI:32551"/>
        <dbReference type="ChEBI" id="CHEBI:33019"/>
        <dbReference type="ChEBI" id="CHEBI:78442"/>
        <dbReference type="ChEBI" id="CHEBI:78529"/>
        <dbReference type="ChEBI" id="CHEBI:456215"/>
        <dbReference type="EC" id="6.1.1.6"/>
    </reaction>
</comment>
<evidence type="ECO:0000313" key="12">
    <source>
        <dbReference type="EMBL" id="MTB96873.1"/>
    </source>
</evidence>
<evidence type="ECO:0000313" key="13">
    <source>
        <dbReference type="Proteomes" id="UP000433406"/>
    </source>
</evidence>
<dbReference type="GO" id="GO:0006430">
    <property type="term" value="P:lysyl-tRNA aminoacylation"/>
    <property type="evidence" value="ECO:0007669"/>
    <property type="project" value="UniProtKB-UniRule"/>
</dbReference>
<feature type="compositionally biased region" description="Basic and acidic residues" evidence="11">
    <location>
        <begin position="28"/>
        <end position="37"/>
    </location>
</feature>
<evidence type="ECO:0000256" key="2">
    <source>
        <dbReference type="ARBA" id="ARBA00005594"/>
    </source>
</evidence>
<feature type="compositionally biased region" description="Basic residues" evidence="11">
    <location>
        <begin position="11"/>
        <end position="20"/>
    </location>
</feature>
<evidence type="ECO:0000256" key="11">
    <source>
        <dbReference type="SAM" id="MobiDB-lite"/>
    </source>
</evidence>
<dbReference type="InterPro" id="IPR008925">
    <property type="entry name" value="aa_tRNA-synth_I_cd-bd_sf"/>
</dbReference>
<dbReference type="GO" id="GO:0000049">
    <property type="term" value="F:tRNA binding"/>
    <property type="evidence" value="ECO:0007669"/>
    <property type="project" value="InterPro"/>
</dbReference>
<dbReference type="AlphaFoldDB" id="A0A6I3JFZ4"/>
<keyword evidence="7 10" id="KW-0648">Protein biosynthesis</keyword>
<comment type="similarity">
    <text evidence="2 10">Belongs to the class-I aminoacyl-tRNA synthetase family.</text>
</comment>
<evidence type="ECO:0000256" key="5">
    <source>
        <dbReference type="ARBA" id="ARBA00022741"/>
    </source>
</evidence>
<dbReference type="GO" id="GO:0005524">
    <property type="term" value="F:ATP binding"/>
    <property type="evidence" value="ECO:0007669"/>
    <property type="project" value="UniProtKB-UniRule"/>
</dbReference>
<reference evidence="12 13" key="1">
    <citation type="submission" date="2019-10" db="EMBL/GenBank/DDBJ databases">
        <title>Nocardioides novel species isolated from the excrement of Marmot.</title>
        <authorList>
            <person name="Zhang G."/>
        </authorList>
    </citation>
    <scope>NUCLEOTIDE SEQUENCE [LARGE SCALE GENOMIC DNA]</scope>
    <source>
        <strain evidence="13">zg-579</strain>
    </source>
</reference>
<keyword evidence="6 10" id="KW-0067">ATP-binding</keyword>
<dbReference type="SUPFAM" id="SSF48163">
    <property type="entry name" value="An anticodon-binding domain of class I aminoacyl-tRNA synthetases"/>
    <property type="match status" value="1"/>
</dbReference>
<dbReference type="GO" id="GO:0004824">
    <property type="term" value="F:lysine-tRNA ligase activity"/>
    <property type="evidence" value="ECO:0007669"/>
    <property type="project" value="UniProtKB-UniRule"/>
</dbReference>
<accession>A0A6I3JFZ4</accession>
<dbReference type="InterPro" id="IPR014729">
    <property type="entry name" value="Rossmann-like_a/b/a_fold"/>
</dbReference>
<dbReference type="InterPro" id="IPR042078">
    <property type="entry name" value="Lys-tRNA-ligase_SC_fold"/>
</dbReference>
<gene>
    <name evidence="10" type="primary">lysS</name>
    <name evidence="12" type="ORF">GGQ22_17490</name>
</gene>
<dbReference type="Gene3D" id="1.10.10.350">
    <property type="match status" value="1"/>
</dbReference>
<dbReference type="Proteomes" id="UP000433406">
    <property type="component" value="Unassembled WGS sequence"/>
</dbReference>
<dbReference type="PROSITE" id="PS00178">
    <property type="entry name" value="AA_TRNA_LIGASE_I"/>
    <property type="match status" value="1"/>
</dbReference>
<organism evidence="12 13">
    <name type="scientific">Nocardioides marmotae</name>
    <dbReference type="NCBI Taxonomy" id="2663857"/>
    <lineage>
        <taxon>Bacteria</taxon>
        <taxon>Bacillati</taxon>
        <taxon>Actinomycetota</taxon>
        <taxon>Actinomycetes</taxon>
        <taxon>Propionibacteriales</taxon>
        <taxon>Nocardioidaceae</taxon>
        <taxon>Nocardioides</taxon>
    </lineage>
</organism>
<feature type="region of interest" description="Disordered" evidence="11">
    <location>
        <begin position="1"/>
        <end position="51"/>
    </location>
</feature>
<keyword evidence="13" id="KW-1185">Reference proteome</keyword>
<dbReference type="Gene3D" id="3.40.50.620">
    <property type="entry name" value="HUPs"/>
    <property type="match status" value="2"/>
</dbReference>
<evidence type="ECO:0000256" key="6">
    <source>
        <dbReference type="ARBA" id="ARBA00022840"/>
    </source>
</evidence>
<dbReference type="Gene3D" id="6.10.20.10">
    <property type="entry name" value="Lysine tRNA ligase, stem contact fold domain"/>
    <property type="match status" value="1"/>
</dbReference>
<name>A0A6I3JFZ4_9ACTN</name>
<dbReference type="PANTHER" id="PTHR37940">
    <property type="entry name" value="LYSINE--TRNA LIGASE"/>
    <property type="match status" value="1"/>
</dbReference>
<dbReference type="InterPro" id="IPR020751">
    <property type="entry name" value="aa-tRNA-synth_I_codon-bd_sub2"/>
</dbReference>
<dbReference type="SUPFAM" id="SSF52374">
    <property type="entry name" value="Nucleotidylyl transferase"/>
    <property type="match status" value="1"/>
</dbReference>
<dbReference type="HAMAP" id="MF_00177">
    <property type="entry name" value="Lys_tRNA_synth_class1"/>
    <property type="match status" value="1"/>
</dbReference>
<evidence type="ECO:0000256" key="3">
    <source>
        <dbReference type="ARBA" id="ARBA00022490"/>
    </source>
</evidence>
<keyword evidence="5 10" id="KW-0547">Nucleotide-binding</keyword>
<evidence type="ECO:0000256" key="9">
    <source>
        <dbReference type="ARBA" id="ARBA00048573"/>
    </source>
</evidence>
<keyword evidence="3 10" id="KW-0963">Cytoplasm</keyword>
<evidence type="ECO:0000256" key="1">
    <source>
        <dbReference type="ARBA" id="ARBA00004496"/>
    </source>
</evidence>
<feature type="short sequence motif" description="'HIGH' region" evidence="10">
    <location>
        <begin position="122"/>
        <end position="130"/>
    </location>
</feature>
<dbReference type="GO" id="GO:0005737">
    <property type="term" value="C:cytoplasm"/>
    <property type="evidence" value="ECO:0007669"/>
    <property type="project" value="UniProtKB-SubCell"/>
</dbReference>